<dbReference type="PANTHER" id="PTHR42707:SF3">
    <property type="entry name" value="ACYL-COA DEHYDROGENASE AIDB-RELATED"/>
    <property type="match status" value="1"/>
</dbReference>
<dbReference type="Pfam" id="PF00441">
    <property type="entry name" value="Acyl-CoA_dh_1"/>
    <property type="match status" value="1"/>
</dbReference>
<sequence length="556" mass="60607">MAHLSPMTELPTHAVTNQAPAFEGVNLWSSDAALRDATEREGGAWAADRLQAFGARVGSAEVIEWGFEANRERPQLLTFDRYGQRIDEVRYHPSYHALMTLAVEAGMHSVAWTAERGGHVAHAAFEYLMAQAEPGVCCPLSMTYAVVPALRHQPELAQEWEPKLTAQTYDPRSCPSEQKSGVTMGMAMTEKQGGSDVRANTTLAHPLGDGGPGASYELVGHKWFCSAPMSDAFLTLAQAPGGLSCFLVPRWRPDKTRNPFFIQRLKDKLGDHANASSEIEYAGTFARMVGEEGRGVRTIIEMVQHTRLDCIVSPAAMMRQAVANACWHTAHRSAFGKVLIEQPLMRAVLADLVLESEAATALAMRIARSFDDSAGQDPEPARLLARLATPVTKYWLNKRLPELVYEAMECHGGAGFIEESVMPRLFRQSPLNSIWEGSGNVICLDVLRAMGREPACVEALVGEIRAGVGGDRRFDAFVETLADRLTKPIAQGDARRVCELLGLALQGSLLVRHGPSFVADAFCAGRLGDEGRCYGTLPAGVDLDALIERGRPQDRA</sequence>
<dbReference type="SUPFAM" id="SSF47203">
    <property type="entry name" value="Acyl-CoA dehydrogenase C-terminal domain-like"/>
    <property type="match status" value="1"/>
</dbReference>
<dbReference type="InterPro" id="IPR041504">
    <property type="entry name" value="AidB_N"/>
</dbReference>
<protein>
    <submittedName>
        <fullName evidence="8">Putative acyl-CoA dehydrogenase AidB</fullName>
        <ecNumber evidence="8">1.3.99.-</ecNumber>
    </submittedName>
</protein>
<dbReference type="Gene3D" id="6.10.250.600">
    <property type="match status" value="1"/>
</dbReference>
<dbReference type="EMBL" id="PVNK01000165">
    <property type="protein sequence ID" value="PRP96580.1"/>
    <property type="molecule type" value="Genomic_DNA"/>
</dbReference>
<evidence type="ECO:0000313" key="9">
    <source>
        <dbReference type="Proteomes" id="UP000237968"/>
    </source>
</evidence>
<dbReference type="InterPro" id="IPR009100">
    <property type="entry name" value="AcylCoA_DH/oxidase_NM_dom_sf"/>
</dbReference>
<dbReference type="PANTHER" id="PTHR42707">
    <property type="entry name" value="ACYL-COA DEHYDROGENASE"/>
    <property type="match status" value="1"/>
</dbReference>
<dbReference type="Pfam" id="PF02770">
    <property type="entry name" value="Acyl-CoA_dh_M"/>
    <property type="match status" value="1"/>
</dbReference>
<dbReference type="Gene3D" id="2.40.110.20">
    <property type="match status" value="1"/>
</dbReference>
<dbReference type="Proteomes" id="UP000237968">
    <property type="component" value="Unassembled WGS sequence"/>
</dbReference>
<dbReference type="Pfam" id="PF18158">
    <property type="entry name" value="AidB_N"/>
    <property type="match status" value="1"/>
</dbReference>
<evidence type="ECO:0000256" key="4">
    <source>
        <dbReference type="RuleBase" id="RU362125"/>
    </source>
</evidence>
<comment type="cofactor">
    <cofactor evidence="4">
        <name>FAD</name>
        <dbReference type="ChEBI" id="CHEBI:57692"/>
    </cofactor>
</comment>
<comment type="similarity">
    <text evidence="1 4">Belongs to the acyl-CoA dehydrogenase family.</text>
</comment>
<evidence type="ECO:0000256" key="2">
    <source>
        <dbReference type="ARBA" id="ARBA00022630"/>
    </source>
</evidence>
<dbReference type="AlphaFoldDB" id="A0A2S9XV15"/>
<proteinExistence type="inferred from homology"/>
<evidence type="ECO:0000259" key="5">
    <source>
        <dbReference type="Pfam" id="PF00441"/>
    </source>
</evidence>
<evidence type="ECO:0000313" key="8">
    <source>
        <dbReference type="EMBL" id="PRP96580.1"/>
    </source>
</evidence>
<keyword evidence="4 8" id="KW-0560">Oxidoreductase</keyword>
<evidence type="ECO:0000259" key="7">
    <source>
        <dbReference type="Pfam" id="PF18158"/>
    </source>
</evidence>
<name>A0A2S9XV15_9BACT</name>
<evidence type="ECO:0000256" key="3">
    <source>
        <dbReference type="ARBA" id="ARBA00022827"/>
    </source>
</evidence>
<dbReference type="SUPFAM" id="SSF56645">
    <property type="entry name" value="Acyl-CoA dehydrogenase NM domain-like"/>
    <property type="match status" value="1"/>
</dbReference>
<keyword evidence="3 4" id="KW-0274">FAD</keyword>
<feature type="domain" description="Acyl-CoA dehydrogenase/oxidase C-terminal" evidence="5">
    <location>
        <begin position="293"/>
        <end position="450"/>
    </location>
</feature>
<dbReference type="InterPro" id="IPR036250">
    <property type="entry name" value="AcylCo_DH-like_C"/>
</dbReference>
<dbReference type="InterPro" id="IPR006091">
    <property type="entry name" value="Acyl-CoA_Oxase/DH_mid-dom"/>
</dbReference>
<dbReference type="Gene3D" id="1.20.140.10">
    <property type="entry name" value="Butyryl-CoA Dehydrogenase, subunit A, domain 3"/>
    <property type="match status" value="1"/>
</dbReference>
<accession>A0A2S9XV15</accession>
<keyword evidence="2 4" id="KW-0285">Flavoprotein</keyword>
<organism evidence="8 9">
    <name type="scientific">Enhygromyxa salina</name>
    <dbReference type="NCBI Taxonomy" id="215803"/>
    <lineage>
        <taxon>Bacteria</taxon>
        <taxon>Pseudomonadati</taxon>
        <taxon>Myxococcota</taxon>
        <taxon>Polyangia</taxon>
        <taxon>Nannocystales</taxon>
        <taxon>Nannocystaceae</taxon>
        <taxon>Enhygromyxa</taxon>
    </lineage>
</organism>
<evidence type="ECO:0000259" key="6">
    <source>
        <dbReference type="Pfam" id="PF02770"/>
    </source>
</evidence>
<dbReference type="RefSeq" id="WP_181197894.1">
    <property type="nucleotide sequence ID" value="NZ_PVNK01000165.1"/>
</dbReference>
<reference evidence="8 9" key="1">
    <citation type="submission" date="2018-03" db="EMBL/GenBank/DDBJ databases">
        <title>Draft Genome Sequences of the Obligatory Marine Myxobacteria Enhygromyxa salina SWB005.</title>
        <authorList>
            <person name="Poehlein A."/>
            <person name="Moghaddam J.A."/>
            <person name="Harms H."/>
            <person name="Alanjari M."/>
            <person name="Koenig G.M."/>
            <person name="Daniel R."/>
            <person name="Schaeberle T.F."/>
        </authorList>
    </citation>
    <scope>NUCLEOTIDE SEQUENCE [LARGE SCALE GENOMIC DNA]</scope>
    <source>
        <strain evidence="8 9">SWB005</strain>
    </source>
</reference>
<evidence type="ECO:0000256" key="1">
    <source>
        <dbReference type="ARBA" id="ARBA00009347"/>
    </source>
</evidence>
<dbReference type="EC" id="1.3.99.-" evidence="8"/>
<comment type="caution">
    <text evidence="8">The sequence shown here is derived from an EMBL/GenBank/DDBJ whole genome shotgun (WGS) entry which is preliminary data.</text>
</comment>
<keyword evidence="9" id="KW-1185">Reference proteome</keyword>
<feature type="domain" description="Adaptive response protein AidB N-terminal" evidence="7">
    <location>
        <begin position="17"/>
        <end position="171"/>
    </location>
</feature>
<dbReference type="InterPro" id="IPR009075">
    <property type="entry name" value="AcylCo_DH/oxidase_C"/>
</dbReference>
<gene>
    <name evidence="8" type="primary">aidB_1</name>
    <name evidence="8" type="ORF">ENSA5_36560</name>
</gene>
<dbReference type="GO" id="GO:0003995">
    <property type="term" value="F:acyl-CoA dehydrogenase activity"/>
    <property type="evidence" value="ECO:0007669"/>
    <property type="project" value="TreeGrafter"/>
</dbReference>
<dbReference type="InterPro" id="IPR052904">
    <property type="entry name" value="Acyl-CoA_dehydrogenase-like"/>
</dbReference>
<feature type="domain" description="Acyl-CoA oxidase/dehydrogenase middle" evidence="6">
    <location>
        <begin position="185"/>
        <end position="281"/>
    </location>
</feature>